<accession>A0ABN8A5X1</accession>
<comment type="caution">
    <text evidence="1">The sequence shown here is derived from an EMBL/GenBank/DDBJ whole genome shotgun (WGS) entry which is preliminary data.</text>
</comment>
<proteinExistence type="predicted"/>
<keyword evidence="2" id="KW-1185">Reference proteome</keyword>
<protein>
    <submittedName>
        <fullName evidence="1">Uncharacterized protein</fullName>
    </submittedName>
</protein>
<evidence type="ECO:0000313" key="1">
    <source>
        <dbReference type="EMBL" id="CAG9619292.1"/>
    </source>
</evidence>
<reference evidence="1 2" key="1">
    <citation type="submission" date="2021-10" db="EMBL/GenBank/DDBJ databases">
        <authorList>
            <person name="Criscuolo A."/>
        </authorList>
    </citation>
    <scope>NUCLEOTIDE SEQUENCE [LARGE SCALE GENOMIC DNA]</scope>
    <source>
        <strain evidence="2">CIP 111883</strain>
    </source>
</reference>
<evidence type="ECO:0000313" key="2">
    <source>
        <dbReference type="Proteomes" id="UP000789833"/>
    </source>
</evidence>
<name>A0ABN8A5X1_9BACI</name>
<gene>
    <name evidence="1" type="ORF">BACCIP111883_00059</name>
</gene>
<dbReference type="EMBL" id="CAKJTJ010000001">
    <property type="protein sequence ID" value="CAG9619292.1"/>
    <property type="molecule type" value="Genomic_DNA"/>
</dbReference>
<sequence length="159" mass="18356">MRLMFGLEIQCGEEQPAYFQNLLLQLKEITSIFDVDGNLLITNASLEAKMVKNLLTDRSILEESYALIFLETPNASPLFTDYGFMTDQHNHFVYKDMVSIFKIVSGKKEDIEMALIQFEETIIGIENNKLYIIDKDSTEYIIKVAKAYDIEVSFFDLDK</sequence>
<dbReference type="Proteomes" id="UP000789833">
    <property type="component" value="Unassembled WGS sequence"/>
</dbReference>
<organism evidence="1 2">
    <name type="scientific">Sutcliffiella rhizosphaerae</name>
    <dbReference type="NCBI Taxonomy" id="2880967"/>
    <lineage>
        <taxon>Bacteria</taxon>
        <taxon>Bacillati</taxon>
        <taxon>Bacillota</taxon>
        <taxon>Bacilli</taxon>
        <taxon>Bacillales</taxon>
        <taxon>Bacillaceae</taxon>
        <taxon>Sutcliffiella</taxon>
    </lineage>
</organism>